<dbReference type="GO" id="GO:0045454">
    <property type="term" value="P:cell redox homeostasis"/>
    <property type="evidence" value="ECO:0007669"/>
    <property type="project" value="TreeGrafter"/>
</dbReference>
<keyword evidence="6" id="KW-0560">Oxidoreductase</keyword>
<proteinExistence type="inferred from homology"/>
<keyword evidence="5" id="KW-0049">Antioxidant</keyword>
<evidence type="ECO:0000256" key="5">
    <source>
        <dbReference type="ARBA" id="ARBA00022862"/>
    </source>
</evidence>
<dbReference type="InterPro" id="IPR013740">
    <property type="entry name" value="Redoxin"/>
</dbReference>
<evidence type="ECO:0000256" key="6">
    <source>
        <dbReference type="ARBA" id="ARBA00023002"/>
    </source>
</evidence>
<evidence type="ECO:0000256" key="3">
    <source>
        <dbReference type="ARBA" id="ARBA00013016"/>
    </source>
</evidence>
<dbReference type="GO" id="GO:0008379">
    <property type="term" value="F:thioredoxin peroxidase activity"/>
    <property type="evidence" value="ECO:0007669"/>
    <property type="project" value="InterPro"/>
</dbReference>
<evidence type="ECO:0000313" key="8">
    <source>
        <dbReference type="EnsemblPlants" id="EMT30334"/>
    </source>
</evidence>
<accession>M8C7V4</accession>
<protein>
    <recommendedName>
        <fullName evidence="3">glutaredoxin-dependent peroxiredoxin</fullName>
        <ecNumber evidence="3">1.11.1.25</ecNumber>
    </recommendedName>
    <alternativeName>
        <fullName evidence="7">Glutaredoxin-dependent peroxiredoxin</fullName>
    </alternativeName>
</protein>
<reference evidence="8" key="1">
    <citation type="submission" date="2015-06" db="UniProtKB">
        <authorList>
            <consortium name="EnsemblPlants"/>
        </authorList>
    </citation>
    <scope>IDENTIFICATION</scope>
</reference>
<dbReference type="EnsemblPlants" id="EMT30334">
    <property type="protein sequence ID" value="EMT30334"/>
    <property type="gene ID" value="F775_27807"/>
</dbReference>
<dbReference type="GO" id="GO:0005737">
    <property type="term" value="C:cytoplasm"/>
    <property type="evidence" value="ECO:0007669"/>
    <property type="project" value="TreeGrafter"/>
</dbReference>
<dbReference type="EC" id="1.11.1.25" evidence="3"/>
<dbReference type="Gene3D" id="3.40.30.10">
    <property type="entry name" value="Glutaredoxin"/>
    <property type="match status" value="1"/>
</dbReference>
<dbReference type="GO" id="GO:0042744">
    <property type="term" value="P:hydrogen peroxide catabolic process"/>
    <property type="evidence" value="ECO:0007669"/>
    <property type="project" value="TreeGrafter"/>
</dbReference>
<dbReference type="InterPro" id="IPR037944">
    <property type="entry name" value="PRX5-like"/>
</dbReference>
<dbReference type="InterPro" id="IPR036249">
    <property type="entry name" value="Thioredoxin-like_sf"/>
</dbReference>
<comment type="similarity">
    <text evidence="2">Belongs to the peroxiredoxin family. Prx5 subfamily.</text>
</comment>
<evidence type="ECO:0000256" key="7">
    <source>
        <dbReference type="ARBA" id="ARBA00031688"/>
    </source>
</evidence>
<organism evidence="8">
    <name type="scientific">Aegilops tauschii</name>
    <name type="common">Tausch's goatgrass</name>
    <name type="synonym">Aegilops squarrosa</name>
    <dbReference type="NCBI Taxonomy" id="37682"/>
    <lineage>
        <taxon>Eukaryota</taxon>
        <taxon>Viridiplantae</taxon>
        <taxon>Streptophyta</taxon>
        <taxon>Embryophyta</taxon>
        <taxon>Tracheophyta</taxon>
        <taxon>Spermatophyta</taxon>
        <taxon>Magnoliopsida</taxon>
        <taxon>Liliopsida</taxon>
        <taxon>Poales</taxon>
        <taxon>Poaceae</taxon>
        <taxon>BOP clade</taxon>
        <taxon>Pooideae</taxon>
        <taxon>Triticodae</taxon>
        <taxon>Triticeae</taxon>
        <taxon>Triticinae</taxon>
        <taxon>Aegilops</taxon>
    </lineage>
</organism>
<name>M8C7V4_AEGTA</name>
<keyword evidence="4" id="KW-0575">Peroxidase</keyword>
<dbReference type="PANTHER" id="PTHR10430:SF33">
    <property type="entry name" value="PEROXIREDOXIN-2E-1, CHLOROPLASTIC"/>
    <property type="match status" value="1"/>
</dbReference>
<comment type="catalytic activity">
    <reaction evidence="1">
        <text>[glutaredoxin]-dithiol + a hydroperoxide = [glutaredoxin]-disulfide + an alcohol + H2O</text>
        <dbReference type="Rhea" id="RHEA:62624"/>
        <dbReference type="Rhea" id="RHEA-COMP:10729"/>
        <dbReference type="Rhea" id="RHEA-COMP:10730"/>
        <dbReference type="ChEBI" id="CHEBI:15377"/>
        <dbReference type="ChEBI" id="CHEBI:29950"/>
        <dbReference type="ChEBI" id="CHEBI:30879"/>
        <dbReference type="ChEBI" id="CHEBI:35924"/>
        <dbReference type="ChEBI" id="CHEBI:50058"/>
        <dbReference type="EC" id="1.11.1.25"/>
    </reaction>
</comment>
<evidence type="ECO:0000256" key="2">
    <source>
        <dbReference type="ARBA" id="ARBA00010505"/>
    </source>
</evidence>
<dbReference type="Pfam" id="PF08534">
    <property type="entry name" value="Redoxin"/>
    <property type="match status" value="1"/>
</dbReference>
<dbReference type="AlphaFoldDB" id="M8C7V4"/>
<sequence length="88" mass="9225">MAHPAPGAPLVVSTLMAYQKVVLLLSDGNGELTRAMGVELDLSDKPVGLGVRSRRYALLADDGVVKVLNLEEGGAFTNSSAEDMLKAL</sequence>
<evidence type="ECO:0000256" key="1">
    <source>
        <dbReference type="ARBA" id="ARBA00001711"/>
    </source>
</evidence>
<dbReference type="GO" id="GO:0034599">
    <property type="term" value="P:cellular response to oxidative stress"/>
    <property type="evidence" value="ECO:0007669"/>
    <property type="project" value="InterPro"/>
</dbReference>
<dbReference type="PANTHER" id="PTHR10430">
    <property type="entry name" value="PEROXIREDOXIN"/>
    <property type="match status" value="1"/>
</dbReference>
<dbReference type="SUPFAM" id="SSF52833">
    <property type="entry name" value="Thioredoxin-like"/>
    <property type="match status" value="1"/>
</dbReference>
<evidence type="ECO:0000256" key="4">
    <source>
        <dbReference type="ARBA" id="ARBA00022559"/>
    </source>
</evidence>